<dbReference type="Proteomes" id="UP001597534">
    <property type="component" value="Unassembled WGS sequence"/>
</dbReference>
<keyword evidence="3" id="KW-1185">Reference proteome</keyword>
<reference evidence="2" key="1">
    <citation type="journal article" date="2014" name="Int. J. Syst. Evol. Microbiol.">
        <title>Complete genome of a new Firmicutes species belonging to the dominant human colonic microbiota ('Ruminococcus bicirculans') reveals two chromosomes and a selective capacity to utilize plant glucans.</title>
        <authorList>
            <consortium name="NISC Comparative Sequencing Program"/>
            <person name="Wegmann U."/>
            <person name="Louis P."/>
            <person name="Goesmann A."/>
            <person name="Henrissat B."/>
            <person name="Duncan S.H."/>
            <person name="Flint H.J."/>
        </authorList>
    </citation>
    <scope>NUCLEOTIDE SEQUENCE</scope>
    <source>
        <strain evidence="2">KCTC 22671</strain>
    </source>
</reference>
<evidence type="ECO:0000313" key="3">
    <source>
        <dbReference type="Proteomes" id="UP001597534"/>
    </source>
</evidence>
<name>A0ABW5YP50_9FLAO</name>
<comment type="caution">
    <text evidence="2">The sequence shown here is derived from an EMBL/GenBank/DDBJ whole genome shotgun (WGS) entry which is preliminary data.</text>
</comment>
<proteinExistence type="predicted"/>
<organism evidence="2 3">
    <name type="scientific">Flavobacterium chuncheonense</name>
    <dbReference type="NCBI Taxonomy" id="2026653"/>
    <lineage>
        <taxon>Bacteria</taxon>
        <taxon>Pseudomonadati</taxon>
        <taxon>Bacteroidota</taxon>
        <taxon>Flavobacteriia</taxon>
        <taxon>Flavobacteriales</taxon>
        <taxon>Flavobacteriaceae</taxon>
        <taxon>Flavobacterium</taxon>
    </lineage>
</organism>
<dbReference type="EMBL" id="JBHUPC010000008">
    <property type="protein sequence ID" value="MFD2890760.1"/>
    <property type="molecule type" value="Genomic_DNA"/>
</dbReference>
<gene>
    <name evidence="1" type="ORF">ACFS5J_01875</name>
    <name evidence="2" type="ORF">ACFS5J_12365</name>
</gene>
<evidence type="ECO:0000313" key="2">
    <source>
        <dbReference type="EMBL" id="MFD2892805.1"/>
    </source>
</evidence>
<accession>A0ABW5YP50</accession>
<dbReference type="EMBL" id="JBHUPC010000019">
    <property type="protein sequence ID" value="MFD2892805.1"/>
    <property type="molecule type" value="Genomic_DNA"/>
</dbReference>
<protein>
    <submittedName>
        <fullName evidence="2">Uncharacterized protein</fullName>
    </submittedName>
</protein>
<dbReference type="RefSeq" id="WP_379810251.1">
    <property type="nucleotide sequence ID" value="NZ_JBHUPC010000008.1"/>
</dbReference>
<reference evidence="2" key="3">
    <citation type="submission" date="2024-09" db="EMBL/GenBank/DDBJ databases">
        <authorList>
            <person name="Sun Q."/>
            <person name="Mori K."/>
        </authorList>
    </citation>
    <scope>NUCLEOTIDE SEQUENCE</scope>
    <source>
        <strain evidence="2">KCTC 22671</strain>
    </source>
</reference>
<evidence type="ECO:0000313" key="1">
    <source>
        <dbReference type="EMBL" id="MFD2890760.1"/>
    </source>
</evidence>
<reference evidence="3" key="2">
    <citation type="journal article" date="2019" name="Int. J. Syst. Evol. Microbiol.">
        <title>The Global Catalogue of Microorganisms (GCM) 10K type strain sequencing project: providing services to taxonomists for standard genome sequencing and annotation.</title>
        <authorList>
            <consortium name="The Broad Institute Genomics Platform"/>
            <consortium name="The Broad Institute Genome Sequencing Center for Infectious Disease"/>
            <person name="Wu L."/>
            <person name="Ma J."/>
        </authorList>
    </citation>
    <scope>NUCLEOTIDE SEQUENCE [LARGE SCALE GENOMIC DNA]</scope>
    <source>
        <strain evidence="3">KCTC 22671</strain>
    </source>
</reference>
<sequence>MNESNKSVLLKSLNVISNFPENVHLVNSPTEFLEIHNRNLKMLSELGFERKSDFIQKLINKYPNLSVLELELYISNQKKEKSLLSIVAGGLIDSIINLIKNKGISFTQIKNKLNETKLLNDKMSKIIEDPIFEELYKNNA</sequence>